<dbReference type="Pfam" id="PF01636">
    <property type="entry name" value="APH"/>
    <property type="match status" value="1"/>
</dbReference>
<dbReference type="PANTHER" id="PTHR30448">
    <property type="entry name" value="RNASE ADAPTER PROTEIN RAPZ"/>
    <property type="match status" value="1"/>
</dbReference>
<dbReference type="InterPro" id="IPR053931">
    <property type="entry name" value="RapZ_C"/>
</dbReference>
<dbReference type="Gene3D" id="3.90.1200.10">
    <property type="match status" value="1"/>
</dbReference>
<dbReference type="GO" id="GO:0005524">
    <property type="term" value="F:ATP binding"/>
    <property type="evidence" value="ECO:0007669"/>
    <property type="project" value="InterPro"/>
</dbReference>
<feature type="domain" description="Aminoglycoside phosphotransferase" evidence="1">
    <location>
        <begin position="35"/>
        <end position="253"/>
    </location>
</feature>
<dbReference type="SUPFAM" id="SSF56112">
    <property type="entry name" value="Protein kinase-like (PK-like)"/>
    <property type="match status" value="1"/>
</dbReference>
<dbReference type="Proteomes" id="UP000029736">
    <property type="component" value="Unassembled WGS sequence"/>
</dbReference>
<comment type="caution">
    <text evidence="3">The sequence shown here is derived from an EMBL/GenBank/DDBJ whole genome shotgun (WGS) entry which is preliminary data.</text>
</comment>
<dbReference type="EMBL" id="JPOS01000016">
    <property type="protein sequence ID" value="KGE88860.1"/>
    <property type="molecule type" value="Genomic_DNA"/>
</dbReference>
<dbReference type="RefSeq" id="WP_044217811.1">
    <property type="nucleotide sequence ID" value="NZ_JBKAGJ010000001.1"/>
</dbReference>
<dbReference type="InterPro" id="IPR002575">
    <property type="entry name" value="Aminoglycoside_PTrfase"/>
</dbReference>
<sequence length="485" mass="55970">MKTSLLEKHLSDLFEEWAGVSPELMLPLAPSGSARIYYRLQYDGKSAIGTYSPNRQENEAFVAFSRHFHAKGLPVPEIYVERLDDNVYLQEDLGATTLYSYLLQRDDGPFPNHLMTIYKRVVEDLARLQIKGGQGLDYSKCFPRAVFDQQSMLWDFNAFKYQFLRLAGTDFNEQRLEEDAHRLADFLLEAGTDHFMYRDFQSRNIMVRSGKPFFIDYQGGRRGALQYDLASLLYQAKANIPDEHREALLDHYLDTATQLTKIDRAAFRRYYYGFVLMRSVQVLGAYGLRGLYERKEHFLKSIPFALDNVQELFSQNRIAVELPELKKAIEQVVASGQFEPFDTERGEQSLLTVRIHSFSYKKGGIPPDPSGNGGGFTFDCRFLHNPGRYEPYKQLTGRDEPVINFLQHHSKMGEFLNDVFRIVDEAVENYIERSFTNLMVSFGCTGGQHRSVYAADALAKHLKEKYGVALELEHIEQEKKNWINK</sequence>
<dbReference type="PANTHER" id="PTHR30448:SF0">
    <property type="entry name" value="RNASE ADAPTER PROTEIN RAPZ"/>
    <property type="match status" value="1"/>
</dbReference>
<dbReference type="Pfam" id="PF22740">
    <property type="entry name" value="PapZ_C"/>
    <property type="match status" value="1"/>
</dbReference>
<reference evidence="3 4" key="1">
    <citation type="journal article" date="2014" name="Int. J. Syst. Evol. Microbiol.">
        <title>Phaeodactylibacter xiamenensis gen. nov., sp. nov., a member of the family Saprospiraceae isolated from the marine alga Phaeodactylum tricornutum.</title>
        <authorList>
            <person name="Chen Z.Jr."/>
            <person name="Lei X."/>
            <person name="Lai Q."/>
            <person name="Li Y."/>
            <person name="Zhang B."/>
            <person name="Zhang J."/>
            <person name="Zhang H."/>
            <person name="Yang L."/>
            <person name="Zheng W."/>
            <person name="Tian Y."/>
            <person name="Yu Z."/>
            <person name="Xu H.Jr."/>
            <person name="Zheng T."/>
        </authorList>
    </citation>
    <scope>NUCLEOTIDE SEQUENCE [LARGE SCALE GENOMIC DNA]</scope>
    <source>
        <strain evidence="3 4">KD52</strain>
    </source>
</reference>
<evidence type="ECO:0000259" key="2">
    <source>
        <dbReference type="Pfam" id="PF22740"/>
    </source>
</evidence>
<organism evidence="3 4">
    <name type="scientific">Phaeodactylibacter xiamenensis</name>
    <dbReference type="NCBI Taxonomy" id="1524460"/>
    <lineage>
        <taxon>Bacteria</taxon>
        <taxon>Pseudomonadati</taxon>
        <taxon>Bacteroidota</taxon>
        <taxon>Saprospiria</taxon>
        <taxon>Saprospirales</taxon>
        <taxon>Haliscomenobacteraceae</taxon>
        <taxon>Phaeodactylibacter</taxon>
    </lineage>
</organism>
<accession>A0A098S9R5</accession>
<name>A0A098S9R5_9BACT</name>
<protein>
    <submittedName>
        <fullName evidence="3">Uncharacterized protein</fullName>
    </submittedName>
</protein>
<keyword evidence="4" id="KW-1185">Reference proteome</keyword>
<evidence type="ECO:0000313" key="4">
    <source>
        <dbReference type="Proteomes" id="UP000029736"/>
    </source>
</evidence>
<dbReference type="STRING" id="1524460.IX84_06990"/>
<proteinExistence type="predicted"/>
<dbReference type="InterPro" id="IPR005337">
    <property type="entry name" value="RapZ-like"/>
</dbReference>
<dbReference type="InterPro" id="IPR011009">
    <property type="entry name" value="Kinase-like_dom_sf"/>
</dbReference>
<evidence type="ECO:0000259" key="1">
    <source>
        <dbReference type="Pfam" id="PF01636"/>
    </source>
</evidence>
<dbReference type="Gene3D" id="3.30.200.20">
    <property type="entry name" value="Phosphorylase Kinase, domain 1"/>
    <property type="match status" value="1"/>
</dbReference>
<feature type="domain" description="RapZ C-terminal" evidence="2">
    <location>
        <begin position="352"/>
        <end position="476"/>
    </location>
</feature>
<gene>
    <name evidence="3" type="ORF">IX84_06990</name>
</gene>
<dbReference type="AlphaFoldDB" id="A0A098S9R5"/>
<dbReference type="OrthoDB" id="9784461at2"/>
<evidence type="ECO:0000313" key="3">
    <source>
        <dbReference type="EMBL" id="KGE88860.1"/>
    </source>
</evidence>